<comment type="subcellular location">
    <subcellularLocation>
        <location evidence="1">Membrane</location>
        <topology evidence="1">Multi-pass membrane protein</topology>
    </subcellularLocation>
</comment>
<keyword evidence="2 5" id="KW-0812">Transmembrane</keyword>
<dbReference type="InterPro" id="IPR009231">
    <property type="entry name" value="Chloride_chnl_CLIC-like"/>
</dbReference>
<accession>A0AA48P956</accession>
<name>A0AA48P956_9VIRU</name>
<evidence type="ECO:0000256" key="2">
    <source>
        <dbReference type="ARBA" id="ARBA00022692"/>
    </source>
</evidence>
<evidence type="ECO:0000256" key="3">
    <source>
        <dbReference type="ARBA" id="ARBA00022989"/>
    </source>
</evidence>
<dbReference type="GO" id="GO:0005254">
    <property type="term" value="F:chloride channel activity"/>
    <property type="evidence" value="ECO:0007669"/>
    <property type="project" value="TreeGrafter"/>
</dbReference>
<dbReference type="PANTHER" id="PTHR34093">
    <property type="entry name" value="CHLORIDE CHANNEL CLIC-LIKE PROTEIN 1"/>
    <property type="match status" value="1"/>
</dbReference>
<evidence type="ECO:0000256" key="5">
    <source>
        <dbReference type="SAM" id="Phobius"/>
    </source>
</evidence>
<keyword evidence="4 5" id="KW-0472">Membrane</keyword>
<protein>
    <submittedName>
        <fullName evidence="6">ORF100</fullName>
    </submittedName>
</protein>
<dbReference type="Pfam" id="PF05934">
    <property type="entry name" value="MCLC"/>
    <property type="match status" value="1"/>
</dbReference>
<sequence>MNRQLHMLVNIGERVVGLCETGPVEEGRCQTETIIKAMNEDGNPETTFTNVAVAIARDLDMLRNEAMKEETMEDGTNYEWVKLIIVLCIGAMICIILNWVLNRVCWRFLIHRLCIVSFLLSVITNYISSYEKVVAKNYMKMRSGLPDNCMERDGGWGTTIKTLFSYLFVISTDENDECLAYARAIVIEPLFVVTPMNAVTTTITNLILTPANLVAQSINTIFKTMLDGIPPFMVPVFVGILLYVFTVCFLCRNNYVLSIPWLLDVKPTSPVASVEFARPRAARVVSTKKNKMFITSKK</sequence>
<dbReference type="EMBL" id="BK063094">
    <property type="protein sequence ID" value="DBA11801.1"/>
    <property type="molecule type" value="Genomic_DNA"/>
</dbReference>
<keyword evidence="3 5" id="KW-1133">Transmembrane helix</keyword>
<evidence type="ECO:0000313" key="6">
    <source>
        <dbReference type="EMBL" id="DBA11801.1"/>
    </source>
</evidence>
<reference evidence="6" key="2">
    <citation type="submission" date="2023-01" db="EMBL/GenBank/DDBJ databases">
        <authorList>
            <person name="Rosani U."/>
            <person name="Delmont T.O."/>
            <person name="Gaia M."/>
            <person name="Krupovic M."/>
        </authorList>
    </citation>
    <scope>NUCLEOTIDE SEQUENCE</scope>
    <source>
        <strain evidence="6">MalacoHV1/China/2018</strain>
    </source>
</reference>
<evidence type="ECO:0000256" key="4">
    <source>
        <dbReference type="ARBA" id="ARBA00023136"/>
    </source>
</evidence>
<reference evidence="6" key="1">
    <citation type="journal article" date="2023" name="Front. Mar. Sci.">
        <title>Tracing the invertebrate herpesviruses in the global sequence datasets.</title>
        <authorList>
            <person name="Rosani U."/>
            <person name="Gaia M."/>
            <person name="Delmont T.O."/>
            <person name="Krupovic M."/>
        </authorList>
    </citation>
    <scope>NUCLEOTIDE SEQUENCE</scope>
    <source>
        <strain evidence="6">MalacoHV1/China/2018</strain>
    </source>
</reference>
<dbReference type="PANTHER" id="PTHR34093:SF1">
    <property type="entry name" value="CHLORIDE CHANNEL CLIC-LIKE PROTEIN 1"/>
    <property type="match status" value="1"/>
</dbReference>
<feature type="transmembrane region" description="Helical" evidence="5">
    <location>
        <begin position="108"/>
        <end position="127"/>
    </location>
</feature>
<feature type="transmembrane region" description="Helical" evidence="5">
    <location>
        <begin position="232"/>
        <end position="251"/>
    </location>
</feature>
<evidence type="ECO:0000256" key="1">
    <source>
        <dbReference type="ARBA" id="ARBA00004141"/>
    </source>
</evidence>
<organism evidence="6">
    <name type="scientific">Malaco herpesvirus 1</name>
    <dbReference type="NCBI Taxonomy" id="3031797"/>
    <lineage>
        <taxon>Viruses</taxon>
        <taxon>Duplodnaviria</taxon>
        <taxon>Heunggongvirae</taxon>
        <taxon>Peploviricota</taxon>
        <taxon>Herviviricetes</taxon>
        <taxon>Herpesvirales</taxon>
        <taxon>Malacoherpesviridae</taxon>
    </lineage>
</organism>
<dbReference type="GO" id="GO:0016020">
    <property type="term" value="C:membrane"/>
    <property type="evidence" value="ECO:0007669"/>
    <property type="project" value="UniProtKB-SubCell"/>
</dbReference>
<proteinExistence type="predicted"/>
<feature type="transmembrane region" description="Helical" evidence="5">
    <location>
        <begin position="80"/>
        <end position="101"/>
    </location>
</feature>